<organism evidence="11 12">
    <name type="scientific">Mytilus galloprovincialis</name>
    <name type="common">Mediterranean mussel</name>
    <dbReference type="NCBI Taxonomy" id="29158"/>
    <lineage>
        <taxon>Eukaryota</taxon>
        <taxon>Metazoa</taxon>
        <taxon>Spiralia</taxon>
        <taxon>Lophotrochozoa</taxon>
        <taxon>Mollusca</taxon>
        <taxon>Bivalvia</taxon>
        <taxon>Autobranchia</taxon>
        <taxon>Pteriomorphia</taxon>
        <taxon>Mytilida</taxon>
        <taxon>Mytiloidea</taxon>
        <taxon>Mytilidae</taxon>
        <taxon>Mytilinae</taxon>
        <taxon>Mytilus</taxon>
    </lineage>
</organism>
<protein>
    <submittedName>
        <fullName evidence="11">Echinoid</fullName>
    </submittedName>
</protein>
<dbReference type="OrthoDB" id="6272054at2759"/>
<dbReference type="SMART" id="SM00408">
    <property type="entry name" value="IGc2"/>
    <property type="match status" value="7"/>
</dbReference>
<evidence type="ECO:0000259" key="9">
    <source>
        <dbReference type="PROSITE" id="PS50835"/>
    </source>
</evidence>
<dbReference type="GO" id="GO:0005911">
    <property type="term" value="C:cell-cell junction"/>
    <property type="evidence" value="ECO:0007669"/>
    <property type="project" value="TreeGrafter"/>
</dbReference>
<evidence type="ECO:0000256" key="7">
    <source>
        <dbReference type="SAM" id="MobiDB-lite"/>
    </source>
</evidence>
<dbReference type="Proteomes" id="UP000596742">
    <property type="component" value="Unassembled WGS sequence"/>
</dbReference>
<feature type="compositionally biased region" description="Polar residues" evidence="7">
    <location>
        <begin position="993"/>
        <end position="1008"/>
    </location>
</feature>
<comment type="subcellular location">
    <subcellularLocation>
        <location evidence="1">Membrane</location>
        <topology evidence="1">Single-pass type I membrane protein</topology>
    </subcellularLocation>
</comment>
<evidence type="ECO:0000256" key="2">
    <source>
        <dbReference type="ARBA" id="ARBA00022737"/>
    </source>
</evidence>
<dbReference type="CDD" id="cd00063">
    <property type="entry name" value="FN3"/>
    <property type="match status" value="1"/>
</dbReference>
<keyword evidence="2" id="KW-0677">Repeat</keyword>
<feature type="non-terminal residue" evidence="11">
    <location>
        <position position="1"/>
    </location>
</feature>
<feature type="domain" description="Ig-like" evidence="9">
    <location>
        <begin position="463"/>
        <end position="548"/>
    </location>
</feature>
<dbReference type="InterPro" id="IPR013098">
    <property type="entry name" value="Ig_I-set"/>
</dbReference>
<dbReference type="PROSITE" id="PS50835">
    <property type="entry name" value="IG_LIKE"/>
    <property type="match status" value="7"/>
</dbReference>
<dbReference type="PROSITE" id="PS50853">
    <property type="entry name" value="FN3"/>
    <property type="match status" value="1"/>
</dbReference>
<comment type="caution">
    <text evidence="11">The sequence shown here is derived from an EMBL/GenBank/DDBJ whole genome shotgun (WGS) entry which is preliminary data.</text>
</comment>
<dbReference type="InterPro" id="IPR003961">
    <property type="entry name" value="FN3_dom"/>
</dbReference>
<dbReference type="Pfam" id="PF07679">
    <property type="entry name" value="I-set"/>
    <property type="match status" value="2"/>
</dbReference>
<reference evidence="11" key="1">
    <citation type="submission" date="2018-11" db="EMBL/GenBank/DDBJ databases">
        <authorList>
            <person name="Alioto T."/>
            <person name="Alioto T."/>
        </authorList>
    </citation>
    <scope>NUCLEOTIDE SEQUENCE</scope>
</reference>
<dbReference type="SUPFAM" id="SSF49265">
    <property type="entry name" value="Fibronectin type III"/>
    <property type="match status" value="1"/>
</dbReference>
<dbReference type="PANTHER" id="PTHR11640">
    <property type="entry name" value="NEPHRIN"/>
    <property type="match status" value="1"/>
</dbReference>
<feature type="region of interest" description="Disordered" evidence="7">
    <location>
        <begin position="1097"/>
        <end position="1120"/>
    </location>
</feature>
<dbReference type="PANTHER" id="PTHR11640:SF31">
    <property type="entry name" value="IRREGULAR CHIASM C-ROUGHEST PROTEIN-RELATED"/>
    <property type="match status" value="1"/>
</dbReference>
<keyword evidence="12" id="KW-1185">Reference proteome</keyword>
<feature type="transmembrane region" description="Helical" evidence="8">
    <location>
        <begin position="959"/>
        <end position="982"/>
    </location>
</feature>
<dbReference type="InterPro" id="IPR013106">
    <property type="entry name" value="Ig_V-set"/>
</dbReference>
<dbReference type="Gene3D" id="2.60.40.10">
    <property type="entry name" value="Immunoglobulins"/>
    <property type="match status" value="8"/>
</dbReference>
<proteinExistence type="predicted"/>
<evidence type="ECO:0000256" key="5">
    <source>
        <dbReference type="ARBA" id="ARBA00023180"/>
    </source>
</evidence>
<feature type="domain" description="Ig-like" evidence="9">
    <location>
        <begin position="370"/>
        <end position="449"/>
    </location>
</feature>
<evidence type="ECO:0000256" key="1">
    <source>
        <dbReference type="ARBA" id="ARBA00004479"/>
    </source>
</evidence>
<dbReference type="Pfam" id="PF13927">
    <property type="entry name" value="Ig_3"/>
    <property type="match status" value="4"/>
</dbReference>
<dbReference type="GO" id="GO:0050839">
    <property type="term" value="F:cell adhesion molecule binding"/>
    <property type="evidence" value="ECO:0007669"/>
    <property type="project" value="TreeGrafter"/>
</dbReference>
<dbReference type="InterPro" id="IPR007110">
    <property type="entry name" value="Ig-like_dom"/>
</dbReference>
<keyword evidence="4" id="KW-1015">Disulfide bond</keyword>
<feature type="domain" description="Ig-like" evidence="9">
    <location>
        <begin position="95"/>
        <end position="172"/>
    </location>
</feature>
<dbReference type="InterPro" id="IPR003598">
    <property type="entry name" value="Ig_sub2"/>
</dbReference>
<evidence type="ECO:0000256" key="6">
    <source>
        <dbReference type="ARBA" id="ARBA00023319"/>
    </source>
</evidence>
<dbReference type="SMART" id="SM00060">
    <property type="entry name" value="FN3"/>
    <property type="match status" value="1"/>
</dbReference>
<feature type="domain" description="Ig-like" evidence="9">
    <location>
        <begin position="282"/>
        <end position="366"/>
    </location>
</feature>
<feature type="domain" description="Ig-like" evidence="9">
    <location>
        <begin position="551"/>
        <end position="659"/>
    </location>
</feature>
<name>A0A8B6FHD1_MYTGA</name>
<dbReference type="Pfam" id="PF00041">
    <property type="entry name" value="fn3"/>
    <property type="match status" value="1"/>
</dbReference>
<keyword evidence="8" id="KW-0812">Transmembrane</keyword>
<keyword evidence="5" id="KW-0325">Glycoprotein</keyword>
<gene>
    <name evidence="11" type="ORF">MGAL_10B054596</name>
</gene>
<dbReference type="EMBL" id="UYJE01006917">
    <property type="protein sequence ID" value="VDI50209.1"/>
    <property type="molecule type" value="Genomic_DNA"/>
</dbReference>
<dbReference type="SMART" id="SM00406">
    <property type="entry name" value="IGv"/>
    <property type="match status" value="1"/>
</dbReference>
<dbReference type="InterPro" id="IPR003599">
    <property type="entry name" value="Ig_sub"/>
</dbReference>
<accession>A0A8B6FHD1</accession>
<dbReference type="SMART" id="SM00409">
    <property type="entry name" value="IG"/>
    <property type="match status" value="6"/>
</dbReference>
<sequence>KFLVDLKVSETSKIRKKDYSEKILEYKKEKLSKINIYSRELTKKYCLVKNCGPGTDGNVMWISILRLLLLLLHILEVVIGASWEQRPTDVSAPVGSTVTLTCKVTGEPGFVTWNKNGNTLAVGTSVVSSDSRITVPVASKFNLQITNLQKSDDDDYTCNIQNIQPDSQKAVTVHLTVLVAPGQPSISINDTRPQKVEKDVVSLTCSSSGGNPPPEFTWTKNGLVLNSNIIVTKVPNGLSSSQLTVHLDYSDHLAPYSCSVKNSVNQNNPFSTSTQISVLYHPRITFKPYKDLSLELGSAGSLTCNVSANPTVNSISWTKDGQPLQTTNSRIDFSPASKTDSGSYSCSSSNSINGVTKPASDTATVNVLYPPVITIPEVYEVNESATLDITCNVDAYPTPFYTRWQKTDNSIQSNNNRLTIDNIKRSHKGNYSCISKNAMRPSGDSERIEERIKYTYLYVRYSPGSSNIAPVSPVFVGNSLTLTCSVSDPGYPAPTYEWRKVETNQLLATETSRLIINGVTLQDNGNYSCSPKNMMGRGGSSTVPVVVNEKPTYVGVHKDKDTIYNNRTGYWLQCKVRGRPEPLIQWYKNGKPLDTSGKLYRLTTTVLPVDTFSFLVTSQVYLQGSDRVGTTSPQISDVASYTCKETTSNINHTTQLFIYFPPTITPDEKEASIAGGTAQLKCFGEGYPVPNFVWKRNNAVISSGGRLTIHQTKVISVTRSESILQIDRIVGQDFGPYTCEMSNQFGKTTKTITLTVKSKPEAPTSLSSPKRSWDKVTLRWTPGFNGGSYQAFVVKYKSNPPNAGDQSIRVMPDNATEFTVSNLLPSMAYVFQVCGYNELGEGDLSDSITITTNGYTFPFIKETPEFSGDNKELVLNLDVNSTFCVKVKVSTNGGQSWQTFTNNDLECFDANVAKMIVTTNGVDRMNVSLCLVERMDVCGQPVSVRISSSSTPDLTETEVIIIGCVCAAILVALLTVLVCIICRRRNLAKQLPPQTSPNIAANGHTNIPPQKPPRGYDNTDSEMNRNGYPPFPRHNGNVPIDHDSSYDPEYENEMNRLNANKSNYFNEKQGDISFTGSPRSPIKDKQYIDMSSEHRKGDLINGQESGYNTPDNPKPPKKTKAKEFEANLTSSNYYFSDSVPFAHDPPGHNCGLPCCNRDLHIHLKLSGVQGCMSLLPFQPKPEKQDNFSFHQKRGGLISGRPTFSKKFSSLQPERKSQRRKPLPGFGSLRQSDVPSKQLYELSGKQHHYLKERGITLPRMHIGETSTDTGRIWQDDIEDSSESSDSETDYYTIWECNGMDSEILMKSPSALKNTEKIYPWTLLEHMEKQPDIEKTNVTQNQNVPKNFKYGSLPMCYKTQTESGTPTKVQKPVKQSETKVFTLNFDRKRLTSNDKRHTLERTNVMPSNNADPRNEVRFSGEQPKTKSSTLPRSSVRIRPILKKRIENIYTDLITSPILSRSNPSAPPEETEDDHNYEQIRDEDMIQSWRAQKRPVFMTIGKKLPGREKGNKFHSYENTCFKPDEAPKNKTKDFKAVSDDIPITLIL</sequence>
<feature type="region of interest" description="Disordered" evidence="7">
    <location>
        <begin position="326"/>
        <end position="349"/>
    </location>
</feature>
<evidence type="ECO:0000313" key="12">
    <source>
        <dbReference type="Proteomes" id="UP000596742"/>
    </source>
</evidence>
<feature type="domain" description="Ig-like" evidence="9">
    <location>
        <begin position="662"/>
        <end position="755"/>
    </location>
</feature>
<evidence type="ECO:0000256" key="8">
    <source>
        <dbReference type="SAM" id="Phobius"/>
    </source>
</evidence>
<feature type="region of interest" description="Disordered" evidence="7">
    <location>
        <begin position="1401"/>
        <end position="1429"/>
    </location>
</feature>
<dbReference type="GO" id="GO:0098609">
    <property type="term" value="P:cell-cell adhesion"/>
    <property type="evidence" value="ECO:0007669"/>
    <property type="project" value="TreeGrafter"/>
</dbReference>
<dbReference type="SUPFAM" id="SSF48726">
    <property type="entry name" value="Immunoglobulin"/>
    <property type="match status" value="6"/>
</dbReference>
<evidence type="ECO:0000259" key="10">
    <source>
        <dbReference type="PROSITE" id="PS50853"/>
    </source>
</evidence>
<evidence type="ECO:0000256" key="3">
    <source>
        <dbReference type="ARBA" id="ARBA00023136"/>
    </source>
</evidence>
<feature type="compositionally biased region" description="Low complexity" evidence="7">
    <location>
        <begin position="337"/>
        <end position="349"/>
    </location>
</feature>
<feature type="domain" description="Ig-like" evidence="9">
    <location>
        <begin position="184"/>
        <end position="277"/>
    </location>
</feature>
<keyword evidence="8" id="KW-1133">Transmembrane helix</keyword>
<dbReference type="InterPro" id="IPR036179">
    <property type="entry name" value="Ig-like_dom_sf"/>
</dbReference>
<dbReference type="CDD" id="cd00096">
    <property type="entry name" value="Ig"/>
    <property type="match status" value="1"/>
</dbReference>
<dbReference type="InterPro" id="IPR013783">
    <property type="entry name" value="Ig-like_fold"/>
</dbReference>
<keyword evidence="3 8" id="KW-0472">Membrane</keyword>
<dbReference type="InterPro" id="IPR051275">
    <property type="entry name" value="Cell_adhesion_signaling"/>
</dbReference>
<evidence type="ECO:0000313" key="11">
    <source>
        <dbReference type="EMBL" id="VDI50209.1"/>
    </source>
</evidence>
<keyword evidence="6" id="KW-0393">Immunoglobulin domain</keyword>
<feature type="region of interest" description="Disordered" evidence="7">
    <location>
        <begin position="993"/>
        <end position="1021"/>
    </location>
</feature>
<feature type="domain" description="Fibronectin type-III" evidence="10">
    <location>
        <begin position="762"/>
        <end position="855"/>
    </location>
</feature>
<dbReference type="GO" id="GO:0005886">
    <property type="term" value="C:plasma membrane"/>
    <property type="evidence" value="ECO:0007669"/>
    <property type="project" value="TreeGrafter"/>
</dbReference>
<feature type="region of interest" description="Disordered" evidence="7">
    <location>
        <begin position="1200"/>
        <end position="1230"/>
    </location>
</feature>
<evidence type="ECO:0000256" key="4">
    <source>
        <dbReference type="ARBA" id="ARBA00023157"/>
    </source>
</evidence>
<dbReference type="InterPro" id="IPR036116">
    <property type="entry name" value="FN3_sf"/>
</dbReference>